<accession>A0A1D1XFF5</accession>
<dbReference type="CDD" id="cd00519">
    <property type="entry name" value="Lipase_3"/>
    <property type="match status" value="1"/>
</dbReference>
<protein>
    <submittedName>
        <fullName evidence="3">Lipase</fullName>
    </submittedName>
</protein>
<dbReference type="InterPro" id="IPR002921">
    <property type="entry name" value="Fungal_lipase-type"/>
</dbReference>
<dbReference type="SUPFAM" id="SSF53474">
    <property type="entry name" value="alpha/beta-Hydrolases"/>
    <property type="match status" value="1"/>
</dbReference>
<dbReference type="EMBL" id="GDJX01026817">
    <property type="protein sequence ID" value="JAT41119.1"/>
    <property type="molecule type" value="Transcribed_RNA"/>
</dbReference>
<dbReference type="AlphaFoldDB" id="A0A1D1XFF5"/>
<evidence type="ECO:0000313" key="3">
    <source>
        <dbReference type="EMBL" id="JAT41119.1"/>
    </source>
</evidence>
<dbReference type="Gene3D" id="3.40.50.1820">
    <property type="entry name" value="alpha/beta hydrolase"/>
    <property type="match status" value="1"/>
</dbReference>
<name>A0A1D1XFF5_9ARAE</name>
<dbReference type="GO" id="GO:0006629">
    <property type="term" value="P:lipid metabolic process"/>
    <property type="evidence" value="ECO:0007669"/>
    <property type="project" value="InterPro"/>
</dbReference>
<dbReference type="PANTHER" id="PTHR45856">
    <property type="entry name" value="ALPHA/BETA-HYDROLASES SUPERFAMILY PROTEIN"/>
    <property type="match status" value="1"/>
</dbReference>
<dbReference type="PANTHER" id="PTHR45856:SF25">
    <property type="entry name" value="FUNGAL LIPASE-LIKE DOMAIN-CONTAINING PROTEIN"/>
    <property type="match status" value="1"/>
</dbReference>
<gene>
    <name evidence="3" type="primary">LIP_7</name>
    <name evidence="3" type="ORF">g.13327</name>
</gene>
<evidence type="ECO:0000256" key="1">
    <source>
        <dbReference type="SAM" id="SignalP"/>
    </source>
</evidence>
<evidence type="ECO:0000259" key="2">
    <source>
        <dbReference type="Pfam" id="PF01764"/>
    </source>
</evidence>
<dbReference type="InterPro" id="IPR051218">
    <property type="entry name" value="Sec_MonoDiacylglyc_Lipase"/>
</dbReference>
<feature type="chain" id="PRO_5008899455" evidence="1">
    <location>
        <begin position="19"/>
        <end position="301"/>
    </location>
</feature>
<dbReference type="InterPro" id="IPR029058">
    <property type="entry name" value="AB_hydrolase_fold"/>
</dbReference>
<reference evidence="3" key="1">
    <citation type="submission" date="2015-07" db="EMBL/GenBank/DDBJ databases">
        <title>Transcriptome Assembly of Anthurium amnicola.</title>
        <authorList>
            <person name="Suzuki J."/>
        </authorList>
    </citation>
    <scope>NUCLEOTIDE SEQUENCE</scope>
</reference>
<feature type="domain" description="Fungal lipase-type" evidence="2">
    <location>
        <begin position="108"/>
        <end position="243"/>
    </location>
</feature>
<dbReference type="Pfam" id="PF01764">
    <property type="entry name" value="Lipase_3"/>
    <property type="match status" value="1"/>
</dbReference>
<keyword evidence="1" id="KW-0732">Signal</keyword>
<feature type="signal peptide" evidence="1">
    <location>
        <begin position="1"/>
        <end position="18"/>
    </location>
</feature>
<proteinExistence type="predicted"/>
<sequence length="301" mass="33079">MTMLNVRLIFLLVLISAAFDQFVANASPVAYRRNNSTSEVPVPTALVDDFKLWAQFASAAYCNVTNWDCGKACRGDTAGTRLIKFFNKSKPNDNNGFVAVNDKFKSIIVAYRGTADVPSFISDLKFLEAPFPGVPGAKVHAGFLAVYNDTRDEITQIVKDQVAQNPGYNVISVGHSLGGSLALFQTLDLLDTPGLSPDQLMTFTYGQPRTGNDVFVNHVESLPIKHYRLVNKNDLVPHLPPESFGYAHTAPEFWINPDNQVVECQQLGGNNCSASQKPLNLTILSHAKYFDTAFLLTCLVK</sequence>
<organism evidence="3">
    <name type="scientific">Anthurium amnicola</name>
    <dbReference type="NCBI Taxonomy" id="1678845"/>
    <lineage>
        <taxon>Eukaryota</taxon>
        <taxon>Viridiplantae</taxon>
        <taxon>Streptophyta</taxon>
        <taxon>Embryophyta</taxon>
        <taxon>Tracheophyta</taxon>
        <taxon>Spermatophyta</taxon>
        <taxon>Magnoliopsida</taxon>
        <taxon>Liliopsida</taxon>
        <taxon>Araceae</taxon>
        <taxon>Pothoideae</taxon>
        <taxon>Potheae</taxon>
        <taxon>Anthurium</taxon>
    </lineage>
</organism>